<dbReference type="InterPro" id="IPR044925">
    <property type="entry name" value="His-Me_finger_sf"/>
</dbReference>
<dbReference type="Pfam" id="PF01223">
    <property type="entry name" value="Endonuclease_NS"/>
    <property type="match status" value="1"/>
</dbReference>
<dbReference type="InterPro" id="IPR040255">
    <property type="entry name" value="Non-specific_endonuclease"/>
</dbReference>
<dbReference type="InterPro" id="IPR001604">
    <property type="entry name" value="Endo_G_ENPP1-like_dom"/>
</dbReference>
<dbReference type="EMBL" id="JBHSGO010000208">
    <property type="protein sequence ID" value="MFC4666576.1"/>
    <property type="molecule type" value="Genomic_DNA"/>
</dbReference>
<dbReference type="SUPFAM" id="SSF54060">
    <property type="entry name" value="His-Me finger endonucleases"/>
    <property type="match status" value="1"/>
</dbReference>
<dbReference type="InterPro" id="IPR044929">
    <property type="entry name" value="DNA/RNA_non-sp_Endonuclease_sf"/>
</dbReference>
<dbReference type="Gene3D" id="2.60.40.2630">
    <property type="match status" value="1"/>
</dbReference>
<keyword evidence="4" id="KW-0255">Endonuclease</keyword>
<keyword evidence="4" id="KW-0540">Nuclease</keyword>
<dbReference type="PROSITE" id="PS51257">
    <property type="entry name" value="PROKAR_LIPOPROTEIN"/>
    <property type="match status" value="1"/>
</dbReference>
<dbReference type="CDD" id="cd13121">
    <property type="entry name" value="BF2867_like_C"/>
    <property type="match status" value="1"/>
</dbReference>
<feature type="domain" description="ENPP1-3/EXOG-like endonuclease/phosphodiesterase" evidence="2">
    <location>
        <begin position="318"/>
        <end position="533"/>
    </location>
</feature>
<protein>
    <submittedName>
        <fullName evidence="4">DNA/RNA non-specific endonuclease</fullName>
    </submittedName>
</protein>
<dbReference type="PANTHER" id="PTHR13966:SF5">
    <property type="entry name" value="ENDONUCLEASE G, MITOCHONDRIAL"/>
    <property type="match status" value="1"/>
</dbReference>
<evidence type="ECO:0000259" key="3">
    <source>
        <dbReference type="SMART" id="SM00892"/>
    </source>
</evidence>
<keyword evidence="4" id="KW-0378">Hydrolase</keyword>
<evidence type="ECO:0000313" key="5">
    <source>
        <dbReference type="Proteomes" id="UP001596020"/>
    </source>
</evidence>
<evidence type="ECO:0000313" key="4">
    <source>
        <dbReference type="EMBL" id="MFC4666576.1"/>
    </source>
</evidence>
<keyword evidence="5" id="KW-1185">Reference proteome</keyword>
<feature type="chain" id="PRO_5046359901" evidence="1">
    <location>
        <begin position="24"/>
        <end position="543"/>
    </location>
</feature>
<dbReference type="SMART" id="SM00892">
    <property type="entry name" value="Endonuclease_NS"/>
    <property type="match status" value="1"/>
</dbReference>
<comment type="caution">
    <text evidence="4">The sequence shown here is derived from an EMBL/GenBank/DDBJ whole genome shotgun (WGS) entry which is preliminary data.</text>
</comment>
<dbReference type="SMART" id="SM00477">
    <property type="entry name" value="NUC"/>
    <property type="match status" value="1"/>
</dbReference>
<evidence type="ECO:0000256" key="1">
    <source>
        <dbReference type="SAM" id="SignalP"/>
    </source>
</evidence>
<feature type="signal peptide" evidence="1">
    <location>
        <begin position="1"/>
        <end position="23"/>
    </location>
</feature>
<dbReference type="GO" id="GO:0004519">
    <property type="term" value="F:endonuclease activity"/>
    <property type="evidence" value="ECO:0007669"/>
    <property type="project" value="UniProtKB-KW"/>
</dbReference>
<proteinExistence type="predicted"/>
<feature type="domain" description="DNA/RNA non-specific endonuclease/pyrophosphatase/phosphodiesterase" evidence="3">
    <location>
        <begin position="317"/>
        <end position="533"/>
    </location>
</feature>
<gene>
    <name evidence="4" type="ORF">ACFO3G_08220</name>
</gene>
<dbReference type="Gene3D" id="2.60.40.2620">
    <property type="entry name" value="Fimbrillin-like"/>
    <property type="match status" value="1"/>
</dbReference>
<dbReference type="CDD" id="cd13120">
    <property type="entry name" value="BF2867_like_N"/>
    <property type="match status" value="1"/>
</dbReference>
<name>A0ABV9KA83_9PORP</name>
<dbReference type="RefSeq" id="WP_380079779.1">
    <property type="nucleotide sequence ID" value="NZ_JBHSGO010000208.1"/>
</dbReference>
<evidence type="ECO:0000259" key="2">
    <source>
        <dbReference type="SMART" id="SM00477"/>
    </source>
</evidence>
<keyword evidence="1" id="KW-0732">Signal</keyword>
<accession>A0ABV9KA83</accession>
<dbReference type="InterPro" id="IPR025049">
    <property type="entry name" value="Mfa-like_1"/>
</dbReference>
<dbReference type="InterPro" id="IPR042278">
    <property type="entry name" value="Mfa-like_1_N"/>
</dbReference>
<reference evidence="5" key="1">
    <citation type="journal article" date="2019" name="Int. J. Syst. Evol. Microbiol.">
        <title>The Global Catalogue of Microorganisms (GCM) 10K type strain sequencing project: providing services to taxonomists for standard genome sequencing and annotation.</title>
        <authorList>
            <consortium name="The Broad Institute Genomics Platform"/>
            <consortium name="The Broad Institute Genome Sequencing Center for Infectious Disease"/>
            <person name="Wu L."/>
            <person name="Ma J."/>
        </authorList>
    </citation>
    <scope>NUCLEOTIDE SEQUENCE [LARGE SCALE GENOMIC DNA]</scope>
    <source>
        <strain evidence="5">CGMCC 4.7357</strain>
    </source>
</reference>
<sequence length="543" mass="61835">MSFRRQLYYFIACSLAAMLVACNDSKLPVKDGETTNQSETTLTLNFQIDKMTQGLRLSQWNGNDAVGVFVQNDKEHDTYLRQNSRYINSRKGNKASFVAATPEEALKLKNGQNIKVTAYYPYKEEIQNGIINIDLKDQSDNKDRDLLTAEADVTVGDNSPILFKHRLANIDFTLDGFGENIAEISGILRGLPSTANYNIMTNEFSSIGEAGEIKTYSYEPSNIKHLAAYVLPTDQKVSVTMVVDAGGKKFHCSLNQKFEAGKRYVYNLRRKGANVTPIAVSYLESPTFDKKKYPAAEFRQLMSPQQKTYSTKANNNGPRNYSFLYDKKLRISYWIAYPLHSFYDGNYKRKDKWHKEETIPGEFQDLISKGYSSAGIHYDRGHQLTSSHRLKDAYWNYTTFTSVNCTAQIGKEFNQSDWRVLEERVKNYQKNLESKSPSGLDTLYVVTGASMNEYEGMKKFSHPVVKDNTGRQVTIPTFYYKAMAIRTKGGGYKTMAVCMPHIPNPGHYNNYKITVHELEKRTGFKFFPGIPESAKDDTTLPNW</sequence>
<dbReference type="Proteomes" id="UP001596020">
    <property type="component" value="Unassembled WGS sequence"/>
</dbReference>
<dbReference type="Gene3D" id="3.40.570.10">
    <property type="entry name" value="Extracellular Endonuclease, subunit A"/>
    <property type="match status" value="1"/>
</dbReference>
<dbReference type="Pfam" id="PF13149">
    <property type="entry name" value="Mfa_like_1"/>
    <property type="match status" value="1"/>
</dbReference>
<dbReference type="InterPro" id="IPR020821">
    <property type="entry name" value="ENPP1-3/EXOG-like_nuc-like"/>
</dbReference>
<dbReference type="PANTHER" id="PTHR13966">
    <property type="entry name" value="ENDONUCLEASE RELATED"/>
    <property type="match status" value="1"/>
</dbReference>
<organism evidence="4 5">
    <name type="scientific">Falsiporphyromonas endometrii</name>
    <dbReference type="NCBI Taxonomy" id="1387297"/>
    <lineage>
        <taxon>Bacteria</taxon>
        <taxon>Pseudomonadati</taxon>
        <taxon>Bacteroidota</taxon>
        <taxon>Bacteroidia</taxon>
        <taxon>Bacteroidales</taxon>
        <taxon>Porphyromonadaceae</taxon>
        <taxon>Falsiporphyromonas</taxon>
    </lineage>
</organism>